<proteinExistence type="inferred from homology"/>
<keyword evidence="12" id="KW-1185">Reference proteome</keyword>
<dbReference type="GO" id="GO:0005829">
    <property type="term" value="C:cytosol"/>
    <property type="evidence" value="ECO:0007669"/>
    <property type="project" value="TreeGrafter"/>
</dbReference>
<keyword evidence="6 10" id="KW-0808">Transferase</keyword>
<dbReference type="PANTHER" id="PTHR30573:SF0">
    <property type="entry name" value="QUINOLINATE SYNTHASE, CHLOROPLASTIC"/>
    <property type="match status" value="1"/>
</dbReference>
<evidence type="ECO:0000256" key="2">
    <source>
        <dbReference type="ARBA" id="ARBA00012669"/>
    </source>
</evidence>
<evidence type="ECO:0000256" key="5">
    <source>
        <dbReference type="ARBA" id="ARBA00022642"/>
    </source>
</evidence>
<dbReference type="AlphaFoldDB" id="A0A369KR56"/>
<evidence type="ECO:0000256" key="9">
    <source>
        <dbReference type="ARBA" id="ARBA00023014"/>
    </source>
</evidence>
<comment type="cofactor">
    <cofactor evidence="10">
        <name>[4Fe-4S] cluster</name>
        <dbReference type="ChEBI" id="CHEBI:49883"/>
    </cofactor>
    <text evidence="10">Binds 1 [4Fe-4S] cluster per subunit.</text>
</comment>
<keyword evidence="3 10" id="KW-0004">4Fe-4S</keyword>
<evidence type="ECO:0000256" key="4">
    <source>
        <dbReference type="ARBA" id="ARBA00022490"/>
    </source>
</evidence>
<comment type="similarity">
    <text evidence="10">Belongs to the quinolinate synthase family. Type 3 subfamily.</text>
</comment>
<dbReference type="SUPFAM" id="SSF142754">
    <property type="entry name" value="NadA-like"/>
    <property type="match status" value="1"/>
</dbReference>
<gene>
    <name evidence="10" type="primary">nadA</name>
    <name evidence="11" type="ORF">DCC88_07820</name>
</gene>
<evidence type="ECO:0000313" key="11">
    <source>
        <dbReference type="EMBL" id="RDB35870.1"/>
    </source>
</evidence>
<dbReference type="InterPro" id="IPR003473">
    <property type="entry name" value="NadA"/>
</dbReference>
<evidence type="ECO:0000256" key="1">
    <source>
        <dbReference type="ARBA" id="ARBA00005065"/>
    </source>
</evidence>
<reference evidence="11" key="1">
    <citation type="submission" date="2018-04" db="EMBL/GenBank/DDBJ databases">
        <title>Draft genome sequence of the Candidatus Spirobacillus cienkowskii, a pathogen of freshwater Daphnia species, reconstructed from hemolymph metagenomic reads.</title>
        <authorList>
            <person name="Bresciani L."/>
            <person name="Lemos L.N."/>
            <person name="Wale N."/>
            <person name="Lin J.Y."/>
            <person name="Fernandes G.R."/>
            <person name="Duffy M.A."/>
            <person name="Rodrigues J.M."/>
        </authorList>
    </citation>
    <scope>NUCLEOTIDE SEQUENCE [LARGE SCALE GENOMIC DNA]</scope>
    <source>
        <strain evidence="11">Binning01</strain>
    </source>
</reference>
<sequence length="372" mass="41415">MTIAFQPPLPAPYPNLTESEMLKRISDVRRYFGKKLVILAHHYQRPEIVELSDIRGDSLQLAQYAARQSEANFIVFCGVHFMAEGADILKTGQQIVVLPDLGAGCDMADMADVDDVVEAWEQLVETVGHESIMPVTYINSSAALKAFVAQKGGVVCTSSNAPKIVEWALRERKILFFYPDQHLGRNTAKKLGIPMEQMSLWNPKKAYGGLDKNKIKDTTIMLWQGCCPVHMMFTIKQIDQIRAKDPEFKIISHPECAMEVVDKSDFSGSTDFIVKTIAASPSGSKWAVGTELNLVNRIAKENADKTVVSLNPFMCLCGTINRIDLPHLTWALEQIRLGTPQNVIAVSEPQRSLAKQTLVRMLNMSHTVLNSN</sequence>
<dbReference type="InterPro" id="IPR023515">
    <property type="entry name" value="Quinolinate_synth_A_type3"/>
</dbReference>
<dbReference type="GO" id="GO:0034628">
    <property type="term" value="P:'de novo' NAD+ biosynthetic process from L-aspartate"/>
    <property type="evidence" value="ECO:0007669"/>
    <property type="project" value="TreeGrafter"/>
</dbReference>
<keyword evidence="7 10" id="KW-0479">Metal-binding</keyword>
<feature type="binding site" evidence="10">
    <location>
        <position position="317"/>
    </location>
    <ligand>
        <name>[4Fe-4S] cluster</name>
        <dbReference type="ChEBI" id="CHEBI:49883"/>
    </ligand>
</feature>
<dbReference type="InterPro" id="IPR036094">
    <property type="entry name" value="NadA_sf"/>
</dbReference>
<dbReference type="UniPathway" id="UPA00253">
    <property type="reaction ID" value="UER00327"/>
</dbReference>
<accession>A0A369KR56</accession>
<dbReference type="GO" id="GO:0051539">
    <property type="term" value="F:4 iron, 4 sulfur cluster binding"/>
    <property type="evidence" value="ECO:0007669"/>
    <property type="project" value="UniProtKB-KW"/>
</dbReference>
<feature type="binding site" evidence="10">
    <location>
        <position position="227"/>
    </location>
    <ligand>
        <name>[4Fe-4S] cluster</name>
        <dbReference type="ChEBI" id="CHEBI:49883"/>
    </ligand>
</feature>
<feature type="binding site" evidence="10">
    <location>
        <position position="58"/>
    </location>
    <ligand>
        <name>iminosuccinate</name>
        <dbReference type="ChEBI" id="CHEBI:77875"/>
    </ligand>
</feature>
<dbReference type="Proteomes" id="UP000253934">
    <property type="component" value="Unassembled WGS sequence"/>
</dbReference>
<comment type="pathway">
    <text evidence="1 10">Cofactor biosynthesis; NAD(+) biosynthesis; quinolinate from iminoaspartate: step 1/1.</text>
</comment>
<comment type="function">
    <text evidence="10">Catalyzes the condensation of iminoaspartate with dihydroxyacetone phosphate to form quinolinate.</text>
</comment>
<evidence type="ECO:0000256" key="10">
    <source>
        <dbReference type="HAMAP-Rule" id="MF_00569"/>
    </source>
</evidence>
<dbReference type="PANTHER" id="PTHR30573">
    <property type="entry name" value="QUINOLINATE SYNTHETASE A"/>
    <property type="match status" value="1"/>
</dbReference>
<comment type="caution">
    <text evidence="11">The sequence shown here is derived from an EMBL/GenBank/DDBJ whole genome shotgun (WGS) entry which is preliminary data.</text>
</comment>
<feature type="binding site" evidence="10">
    <location>
        <begin position="253"/>
        <end position="255"/>
    </location>
    <ligand>
        <name>iminosuccinate</name>
        <dbReference type="ChEBI" id="CHEBI:77875"/>
    </ligand>
</feature>
<feature type="binding site" evidence="10">
    <location>
        <begin position="137"/>
        <end position="139"/>
    </location>
    <ligand>
        <name>iminosuccinate</name>
        <dbReference type="ChEBI" id="CHEBI:77875"/>
    </ligand>
</feature>
<dbReference type="EC" id="2.5.1.72" evidence="2 10"/>
<evidence type="ECO:0000256" key="7">
    <source>
        <dbReference type="ARBA" id="ARBA00022723"/>
    </source>
</evidence>
<dbReference type="HAMAP" id="MF_00569">
    <property type="entry name" value="NadA_type3"/>
    <property type="match status" value="1"/>
</dbReference>
<dbReference type="Pfam" id="PF02445">
    <property type="entry name" value="NadA"/>
    <property type="match status" value="1"/>
</dbReference>
<dbReference type="EMBL" id="QOVW01000072">
    <property type="protein sequence ID" value="RDB35870.1"/>
    <property type="molecule type" value="Genomic_DNA"/>
</dbReference>
<keyword evidence="4 10" id="KW-0963">Cytoplasm</keyword>
<feature type="binding site" evidence="10">
    <location>
        <position position="105"/>
    </location>
    <ligand>
        <name>[4Fe-4S] cluster</name>
        <dbReference type="ChEBI" id="CHEBI:49883"/>
    </ligand>
</feature>
<evidence type="ECO:0000256" key="8">
    <source>
        <dbReference type="ARBA" id="ARBA00023004"/>
    </source>
</evidence>
<feature type="binding site" evidence="10">
    <location>
        <position position="158"/>
    </location>
    <ligand>
        <name>iminosuccinate</name>
        <dbReference type="ChEBI" id="CHEBI:77875"/>
    </ligand>
</feature>
<keyword evidence="9 10" id="KW-0411">Iron-sulfur</keyword>
<protein>
    <recommendedName>
        <fullName evidence="2 10">Quinolinate synthase</fullName>
        <ecNumber evidence="2 10">2.5.1.72</ecNumber>
    </recommendedName>
</protein>
<evidence type="ECO:0000256" key="3">
    <source>
        <dbReference type="ARBA" id="ARBA00022485"/>
    </source>
</evidence>
<name>A0A369KR56_9BACT</name>
<keyword evidence="8 10" id="KW-0408">Iron</keyword>
<feature type="binding site" evidence="10">
    <location>
        <position position="270"/>
    </location>
    <ligand>
        <name>iminosuccinate</name>
        <dbReference type="ChEBI" id="CHEBI:77875"/>
    </ligand>
</feature>
<comment type="subcellular location">
    <subcellularLocation>
        <location evidence="10">Cytoplasm</location>
    </subcellularLocation>
</comment>
<dbReference type="GO" id="GO:0008987">
    <property type="term" value="F:quinolinate synthetase A activity"/>
    <property type="evidence" value="ECO:0007669"/>
    <property type="project" value="UniProtKB-UniRule"/>
</dbReference>
<dbReference type="NCBIfam" id="NF006883">
    <property type="entry name" value="PRK09375.2-4"/>
    <property type="match status" value="1"/>
</dbReference>
<feature type="binding site" evidence="10">
    <location>
        <position position="41"/>
    </location>
    <ligand>
        <name>iminosuccinate</name>
        <dbReference type="ChEBI" id="CHEBI:77875"/>
    </ligand>
</feature>
<evidence type="ECO:0000313" key="12">
    <source>
        <dbReference type="Proteomes" id="UP000253934"/>
    </source>
</evidence>
<dbReference type="NCBIfam" id="TIGR00550">
    <property type="entry name" value="nadA"/>
    <property type="match status" value="1"/>
</dbReference>
<dbReference type="Gene3D" id="3.40.50.10800">
    <property type="entry name" value="NadA-like"/>
    <property type="match status" value="3"/>
</dbReference>
<keyword evidence="5 10" id="KW-0662">Pyridine nucleotide biosynthesis</keyword>
<evidence type="ECO:0000256" key="6">
    <source>
        <dbReference type="ARBA" id="ARBA00022679"/>
    </source>
</evidence>
<dbReference type="GO" id="GO:0046872">
    <property type="term" value="F:metal ion binding"/>
    <property type="evidence" value="ECO:0007669"/>
    <property type="project" value="UniProtKB-KW"/>
</dbReference>
<comment type="catalytic activity">
    <reaction evidence="10">
        <text>iminosuccinate + dihydroxyacetone phosphate = quinolinate + phosphate + 2 H2O + H(+)</text>
        <dbReference type="Rhea" id="RHEA:25888"/>
        <dbReference type="ChEBI" id="CHEBI:15377"/>
        <dbReference type="ChEBI" id="CHEBI:15378"/>
        <dbReference type="ChEBI" id="CHEBI:29959"/>
        <dbReference type="ChEBI" id="CHEBI:43474"/>
        <dbReference type="ChEBI" id="CHEBI:57642"/>
        <dbReference type="ChEBI" id="CHEBI:77875"/>
        <dbReference type="EC" id="2.5.1.72"/>
    </reaction>
</comment>
<organism evidence="11 12">
    <name type="scientific">Spirobacillus cienkowskii</name>
    <dbReference type="NCBI Taxonomy" id="495820"/>
    <lineage>
        <taxon>Bacteria</taxon>
        <taxon>Pseudomonadati</taxon>
        <taxon>Bdellovibrionota</taxon>
        <taxon>Oligoflexia</taxon>
        <taxon>Silvanigrellales</taxon>
        <taxon>Spirobacillus</taxon>
    </lineage>
</organism>